<evidence type="ECO:0000256" key="11">
    <source>
        <dbReference type="SAM" id="Phobius"/>
    </source>
</evidence>
<keyword evidence="8 11" id="KW-0472">Membrane</keyword>
<organism evidence="14 15">
    <name type="scientific">Desulfovibrio ferrophilus</name>
    <dbReference type="NCBI Taxonomy" id="241368"/>
    <lineage>
        <taxon>Bacteria</taxon>
        <taxon>Pseudomonadati</taxon>
        <taxon>Thermodesulfobacteriota</taxon>
        <taxon>Desulfovibrionia</taxon>
        <taxon>Desulfovibrionales</taxon>
        <taxon>Desulfovibrionaceae</taxon>
        <taxon>Desulfovibrio</taxon>
    </lineage>
</organism>
<evidence type="ECO:0000256" key="4">
    <source>
        <dbReference type="ARBA" id="ARBA00022475"/>
    </source>
</evidence>
<comment type="similarity">
    <text evidence="2">Belongs to the membrane fusion protein (MFP) (TC 8.A.1) family.</text>
</comment>
<evidence type="ECO:0000259" key="12">
    <source>
        <dbReference type="Pfam" id="PF25994"/>
    </source>
</evidence>
<keyword evidence="15" id="KW-1185">Reference proteome</keyword>
<evidence type="ECO:0000313" key="14">
    <source>
        <dbReference type="EMBL" id="BBD07014.1"/>
    </source>
</evidence>
<keyword evidence="9" id="KW-0175">Coiled coil</keyword>
<feature type="domain" description="AprE-like beta-barrel" evidence="13">
    <location>
        <begin position="345"/>
        <end position="434"/>
    </location>
</feature>
<dbReference type="PRINTS" id="PR01490">
    <property type="entry name" value="RTXTOXIND"/>
</dbReference>
<dbReference type="PROSITE" id="PS00543">
    <property type="entry name" value="HLYD_FAMILY"/>
    <property type="match status" value="1"/>
</dbReference>
<dbReference type="Pfam" id="PF26002">
    <property type="entry name" value="Beta-barrel_AprE"/>
    <property type="match status" value="1"/>
</dbReference>
<evidence type="ECO:0000256" key="2">
    <source>
        <dbReference type="ARBA" id="ARBA00009477"/>
    </source>
</evidence>
<dbReference type="Proteomes" id="UP000269883">
    <property type="component" value="Chromosome"/>
</dbReference>
<dbReference type="InterPro" id="IPR050739">
    <property type="entry name" value="MFP"/>
</dbReference>
<dbReference type="InterPro" id="IPR006144">
    <property type="entry name" value="Secretion_HlyD_CS"/>
</dbReference>
<dbReference type="Gene3D" id="2.40.30.170">
    <property type="match status" value="1"/>
</dbReference>
<accession>A0A2Z6AUV4</accession>
<evidence type="ECO:0000259" key="13">
    <source>
        <dbReference type="Pfam" id="PF26002"/>
    </source>
</evidence>
<evidence type="ECO:0000313" key="15">
    <source>
        <dbReference type="Proteomes" id="UP000269883"/>
    </source>
</evidence>
<name>A0A2Z6AUV4_9BACT</name>
<reference evidence="14 15" key="1">
    <citation type="journal article" date="2018" name="Sci. Adv.">
        <title>Multi-heme cytochromes provide a pathway for survival in energy-limited environments.</title>
        <authorList>
            <person name="Deng X."/>
            <person name="Dohmae N."/>
            <person name="Nealson K.H."/>
            <person name="Hashimoto K."/>
            <person name="Okamoto A."/>
        </authorList>
    </citation>
    <scope>NUCLEOTIDE SEQUENCE [LARGE SCALE GENOMIC DNA]</scope>
    <source>
        <strain evidence="14 15">IS5</strain>
    </source>
</reference>
<dbReference type="AlphaFoldDB" id="A0A2Z6AUV4"/>
<dbReference type="GO" id="GO:0005886">
    <property type="term" value="C:plasma membrane"/>
    <property type="evidence" value="ECO:0007669"/>
    <property type="project" value="UniProtKB-SubCell"/>
</dbReference>
<keyword evidence="5" id="KW-0997">Cell inner membrane</keyword>
<dbReference type="RefSeq" id="WP_126375853.1">
    <property type="nucleotide sequence ID" value="NZ_AP017378.1"/>
</dbReference>
<keyword evidence="3" id="KW-0813">Transport</keyword>
<feature type="domain" description="AprE-like long alpha-helical hairpin" evidence="12">
    <location>
        <begin position="120"/>
        <end position="302"/>
    </location>
</feature>
<protein>
    <submittedName>
        <fullName evidence="14">Type I secretion membrane fusion protein, HlyD family</fullName>
    </submittedName>
</protein>
<dbReference type="EMBL" id="AP017378">
    <property type="protein sequence ID" value="BBD07014.1"/>
    <property type="molecule type" value="Genomic_DNA"/>
</dbReference>
<dbReference type="OrthoDB" id="9810980at2"/>
<keyword evidence="6 11" id="KW-0812">Transmembrane</keyword>
<keyword evidence="4" id="KW-1003">Cell membrane</keyword>
<dbReference type="Gene3D" id="2.40.50.100">
    <property type="match status" value="1"/>
</dbReference>
<dbReference type="PANTHER" id="PTHR30386">
    <property type="entry name" value="MEMBRANE FUSION SUBUNIT OF EMRAB-TOLC MULTIDRUG EFFLUX PUMP"/>
    <property type="match status" value="1"/>
</dbReference>
<evidence type="ECO:0000256" key="5">
    <source>
        <dbReference type="ARBA" id="ARBA00022519"/>
    </source>
</evidence>
<dbReference type="InterPro" id="IPR010129">
    <property type="entry name" value="T1SS_HlyD"/>
</dbReference>
<proteinExistence type="inferred from homology"/>
<feature type="region of interest" description="Disordered" evidence="10">
    <location>
        <begin position="259"/>
        <end position="281"/>
    </location>
</feature>
<dbReference type="Pfam" id="PF25994">
    <property type="entry name" value="HH_AprE"/>
    <property type="match status" value="1"/>
</dbReference>
<comment type="subcellular location">
    <subcellularLocation>
        <location evidence="1">Cell inner membrane</location>
        <topology evidence="1">Single-pass membrane protein</topology>
    </subcellularLocation>
</comment>
<feature type="transmembrane region" description="Helical" evidence="11">
    <location>
        <begin position="45"/>
        <end position="63"/>
    </location>
</feature>
<evidence type="ECO:0000256" key="6">
    <source>
        <dbReference type="ARBA" id="ARBA00022692"/>
    </source>
</evidence>
<dbReference type="GO" id="GO:0009306">
    <property type="term" value="P:protein secretion"/>
    <property type="evidence" value="ECO:0007669"/>
    <property type="project" value="InterPro"/>
</dbReference>
<evidence type="ECO:0000256" key="8">
    <source>
        <dbReference type="ARBA" id="ARBA00023136"/>
    </source>
</evidence>
<evidence type="ECO:0000256" key="3">
    <source>
        <dbReference type="ARBA" id="ARBA00022448"/>
    </source>
</evidence>
<gene>
    <name evidence="14" type="ORF">DFE_0288</name>
</gene>
<keyword evidence="7 11" id="KW-1133">Transmembrane helix</keyword>
<feature type="coiled-coil region" evidence="9">
    <location>
        <begin position="167"/>
        <end position="215"/>
    </location>
</feature>
<evidence type="ECO:0000256" key="7">
    <source>
        <dbReference type="ARBA" id="ARBA00022989"/>
    </source>
</evidence>
<dbReference type="InterPro" id="IPR058781">
    <property type="entry name" value="HH_AprE-like"/>
</dbReference>
<evidence type="ECO:0000256" key="10">
    <source>
        <dbReference type="SAM" id="MobiDB-lite"/>
    </source>
</evidence>
<dbReference type="InterPro" id="IPR058982">
    <property type="entry name" value="Beta-barrel_AprE"/>
</dbReference>
<sequence>MPDDKADTKHTGNKPVQDLLGRFEQAIVGLVSGSGERGATRTARLFLWLTAALMFLFLVWAAVGQLDVVSTASGEVIPSTKVKSVQHLEGGIIREIKVREGDVVNAGQPLMILEETFQGASVEELEVRIVSLTAEVAMHIALAEGKDKLVFPEGFQKQHPDLTAQTMDLFKTKLRRIRGEIAALKENVIQRQEDINEIEARLRNNRNSLKIIREQVSLSAELLKDNLTTEFQHLGYLREQSSYLNKIEQDKAALPRAKSSLAEARQNLDSSETEFRENAKQDLRKARREFEEFTQRMRKFADSLQRTIIRSPVEGVIKKLHYVTIGGVVQAGETIVDIVPSSDRLVVEAHLPIGDIGYVQSGQRAVVKLASSDAARFGKLEGTVVQVSPDTFTTPEGATYYSVRIETKGDSFAHGDFEYNLIPGMLVMVYIHTGNRTVLEYLLDPFIGSVDEALHER</sequence>
<dbReference type="PANTHER" id="PTHR30386:SF26">
    <property type="entry name" value="TRANSPORT PROTEIN COMB"/>
    <property type="match status" value="1"/>
</dbReference>
<dbReference type="SUPFAM" id="SSF111369">
    <property type="entry name" value="HlyD-like secretion proteins"/>
    <property type="match status" value="1"/>
</dbReference>
<dbReference type="KEGG" id="dfl:DFE_0288"/>
<dbReference type="NCBIfam" id="TIGR01843">
    <property type="entry name" value="type_I_hlyD"/>
    <property type="match status" value="1"/>
</dbReference>
<evidence type="ECO:0000256" key="1">
    <source>
        <dbReference type="ARBA" id="ARBA00004377"/>
    </source>
</evidence>
<evidence type="ECO:0000256" key="9">
    <source>
        <dbReference type="SAM" id="Coils"/>
    </source>
</evidence>